<feature type="binding site" evidence="2">
    <location>
        <position position="88"/>
    </location>
    <ligand>
        <name>substrate</name>
    </ligand>
</feature>
<dbReference type="InterPro" id="IPR027417">
    <property type="entry name" value="P-loop_NTPase"/>
</dbReference>
<dbReference type="AlphaFoldDB" id="A0A6H2EKF4"/>
<dbReference type="KEGG" id="arca:HC352_02435"/>
<feature type="domain" description="Deoxynucleoside kinase" evidence="4">
    <location>
        <begin position="2"/>
        <end position="207"/>
    </location>
</feature>
<keyword evidence="5" id="KW-0808">Transferase</keyword>
<dbReference type="SUPFAM" id="SSF52540">
    <property type="entry name" value="P-loop containing nucleoside triphosphate hydrolases"/>
    <property type="match status" value="1"/>
</dbReference>
<proteinExistence type="predicted"/>
<keyword evidence="6" id="KW-1185">Reference proteome</keyword>
<dbReference type="InterPro" id="IPR050566">
    <property type="entry name" value="Deoxyribonucleoside_kinase"/>
</dbReference>
<dbReference type="PANTHER" id="PTHR10513:SF35">
    <property type="entry name" value="DEOXYADENOSINE KINASE"/>
    <property type="match status" value="1"/>
</dbReference>
<gene>
    <name evidence="5" type="ORF">HC352_02435</name>
</gene>
<accession>A0A6H2EKF4</accession>
<evidence type="ECO:0000259" key="4">
    <source>
        <dbReference type="Pfam" id="PF01712"/>
    </source>
</evidence>
<evidence type="ECO:0000256" key="1">
    <source>
        <dbReference type="PIRSR" id="PIRSR000705-1"/>
    </source>
</evidence>
<feature type="binding site" evidence="2">
    <location>
        <position position="42"/>
    </location>
    <ligand>
        <name>substrate</name>
    </ligand>
</feature>
<dbReference type="GO" id="GO:0005524">
    <property type="term" value="F:ATP binding"/>
    <property type="evidence" value="ECO:0007669"/>
    <property type="project" value="UniProtKB-KW"/>
</dbReference>
<dbReference type="InterPro" id="IPR031314">
    <property type="entry name" value="DNK_dom"/>
</dbReference>
<dbReference type="Gene3D" id="3.40.50.300">
    <property type="entry name" value="P-loop containing nucleotide triphosphate hydrolases"/>
    <property type="match status" value="1"/>
</dbReference>
<name>A0A6H2EKF4_9ACTO</name>
<feature type="active site" description="Proton acceptor" evidence="1">
    <location>
        <position position="82"/>
    </location>
</feature>
<evidence type="ECO:0000256" key="3">
    <source>
        <dbReference type="PIRSR" id="PIRSR000705-3"/>
    </source>
</evidence>
<evidence type="ECO:0000313" key="5">
    <source>
        <dbReference type="EMBL" id="QJC21483.1"/>
    </source>
</evidence>
<dbReference type="Proteomes" id="UP000502298">
    <property type="component" value="Chromosome"/>
</dbReference>
<feature type="binding site" evidence="2">
    <location>
        <position position="30"/>
    </location>
    <ligand>
        <name>substrate</name>
    </ligand>
</feature>
<dbReference type="PIRSF" id="PIRSF000705">
    <property type="entry name" value="DNK"/>
    <property type="match status" value="1"/>
</dbReference>
<dbReference type="RefSeq" id="WP_168917423.1">
    <property type="nucleotide sequence ID" value="NZ_CP050804.1"/>
</dbReference>
<dbReference type="GO" id="GO:0005737">
    <property type="term" value="C:cytoplasm"/>
    <property type="evidence" value="ECO:0007669"/>
    <property type="project" value="TreeGrafter"/>
</dbReference>
<organism evidence="5 6">
    <name type="scientific">Arcanobacterium buesumense</name>
    <dbReference type="NCBI Taxonomy" id="2722751"/>
    <lineage>
        <taxon>Bacteria</taxon>
        <taxon>Bacillati</taxon>
        <taxon>Actinomycetota</taxon>
        <taxon>Actinomycetes</taxon>
        <taxon>Actinomycetales</taxon>
        <taxon>Actinomycetaceae</taxon>
        <taxon>Arcanobacterium</taxon>
    </lineage>
</organism>
<dbReference type="CDD" id="cd01673">
    <property type="entry name" value="dNK"/>
    <property type="match status" value="1"/>
</dbReference>
<keyword evidence="5" id="KW-0418">Kinase</keyword>
<reference evidence="5 6" key="1">
    <citation type="submission" date="2020-03" db="EMBL/GenBank/DDBJ databases">
        <title>Complete genome of Arcanobacterium buesumensis sp. nov. strain 2701.</title>
        <authorList>
            <person name="Borowiak M."/>
            <person name="Alssahen M."/>
            <person name="Laemmler C."/>
            <person name="Malorny B."/>
            <person name="Hassan A."/>
            <person name="Prenger-Berninghoff E."/>
            <person name="Ploetz M."/>
            <person name="Abdulmawjood A."/>
        </authorList>
    </citation>
    <scope>NUCLEOTIDE SEQUENCE [LARGE SCALE GENOMIC DNA]</scope>
    <source>
        <strain evidence="5 6">2701</strain>
    </source>
</reference>
<dbReference type="InterPro" id="IPR002624">
    <property type="entry name" value="DCK/DGK"/>
</dbReference>
<evidence type="ECO:0000313" key="6">
    <source>
        <dbReference type="Proteomes" id="UP000502298"/>
    </source>
</evidence>
<feature type="binding site" evidence="2">
    <location>
        <position position="153"/>
    </location>
    <ligand>
        <name>substrate</name>
    </ligand>
</feature>
<feature type="binding site" evidence="2">
    <location>
        <position position="83"/>
    </location>
    <ligand>
        <name>substrate</name>
    </ligand>
</feature>
<feature type="binding site" evidence="3">
    <location>
        <begin position="144"/>
        <end position="148"/>
    </location>
    <ligand>
        <name>ATP</name>
        <dbReference type="ChEBI" id="CHEBI:30616"/>
    </ligand>
</feature>
<dbReference type="EMBL" id="CP050804">
    <property type="protein sequence ID" value="QJC21483.1"/>
    <property type="molecule type" value="Genomic_DNA"/>
</dbReference>
<protein>
    <submittedName>
        <fullName evidence="5">Deoxynucleoside kinase</fullName>
    </submittedName>
</protein>
<dbReference type="PANTHER" id="PTHR10513">
    <property type="entry name" value="DEOXYNUCLEOSIDE KINASE"/>
    <property type="match status" value="1"/>
</dbReference>
<feature type="binding site" evidence="3">
    <location>
        <begin position="6"/>
        <end position="14"/>
    </location>
    <ligand>
        <name>ATP</name>
        <dbReference type="ChEBI" id="CHEBI:30616"/>
    </ligand>
</feature>
<sequence length="223" mass="25956">MLVVGGMIGVGKTTLASVIAADLNIDLYTENVDGNDILPLFYTASEEEQLIKRYPFLLQLEFLTSRYRDIKRALFGGPSIMDRSIYEDWYFAKVNTDLGRISHEEFRLYAKILDEMMKEIAQFPKKAPDLMIYLHASFDTIMERIGARGREFEQDENLVSYYRTLWEGYDDWVHNHYSASPVLMVNADEFDFFRAADRKLLMSQVAQLKDNPTAQYMELKPEN</sequence>
<keyword evidence="3" id="KW-0547">Nucleotide-binding</keyword>
<evidence type="ECO:0000256" key="2">
    <source>
        <dbReference type="PIRSR" id="PIRSR000705-2"/>
    </source>
</evidence>
<keyword evidence="3" id="KW-0067">ATP-binding</keyword>
<dbReference type="Pfam" id="PF01712">
    <property type="entry name" value="dNK"/>
    <property type="match status" value="1"/>
</dbReference>
<dbReference type="GO" id="GO:0019136">
    <property type="term" value="F:deoxynucleoside kinase activity"/>
    <property type="evidence" value="ECO:0007669"/>
    <property type="project" value="InterPro"/>
</dbReference>
<feature type="binding site" evidence="2">
    <location>
        <position position="59"/>
    </location>
    <ligand>
        <name>substrate</name>
    </ligand>
</feature>